<sequence>MRVHLSRIVAINWYGYRDFIDVSGLTLITGANGSGKSALLDLLQFVMLGESLSRFNKAAAGAGSGRTLRGYCLCDTNTVGKDGQERFLRPSGVTLAALEFVWPATAGEEEPRRETWGARIEYEGPTAKPRTLWFCVPARLQKDDFLAPQLLDDAVAFLSEEEFRVHVRRDLEGDVWDRQASYLEEMGSRSHLGFDRVQMNKTLPNSMAFQPVESFEKFIREYLLEPGLPDVKAVRASVDAHRRAKDRLDTMHDQHQRLVRICDQHAAYLNASREAVLFGHLRDALVHEEKREALEARQAKIEQLRRQNEEQRADHDSAIDERNELQQQLDAVRLVAGNDAQIAHLAQGRARRDEVGKEIDQLREAAKTARQFLHDKTQHWKQWLKHAEELGLEEPEQAAGWMKEMQGADEAPALDAASRMARIYRLLESEGEERLRPIEEKLKDQEARESRLKRELDDLANKGSTFSSPLLDALRSRGQKAAALGRVIEVKPEAEPWWPLLETLLDSNRQAVLAEDFTAAWDQAQRLGHIDEPLVNTAELGKAGKADKTKAGSIAALFDTSHENARAYLDHLYGDLVAVEKAKQLDKHPRALSKDGWLKDPPLRLHLTPSKEFTIGEEGLRRLRTLREEELEGVREELSRLNRSRDDWKTWLHRGKQWRLDEADAPPGTSGLRDLPRLKKEAQGLDETIRLLATPEREATVEKLRVLDRTFQGVIERIGRLNGSLSKFEQQEREQLDAITTSQEEEQTALHERRLSRERLTGVRDAEIESQIESAREQFPKWQQRIDAVREFAEMQRRGAEKARDSRDLERNALAEKHPDTAEFFDPADDENGRYDARRRELEEHELERYRIEAEDAQKQWEDRLQHQVLDVLKEKLDEAERTKRELNKAMDHVIGGMRYQLSMRADRTHSAIWTLVDKGLNPAMELFAAGGKEDIEKAKQALMLAIENAEDPRHQKALDYRYYHHWDIQATPAGKGEGSAISLNKSAKKQSGGENQAPFFVAMLAAFQRVYDLGKKDLRRNLGLVVMDEAFSKLSGDRIDACLALARNFGLQLVMAFPEDRLPTMIQHAQTVVQAKVERAYDDQTGTVTNIRNWCVRVDRKKLIEALS</sequence>
<reference evidence="2 3" key="1">
    <citation type="submission" date="2022-10" db="EMBL/GenBank/DDBJ databases">
        <title>Luteolibacter arcticus strain CCTCC AB 2014275, whole genome shotgun sequencing project.</title>
        <authorList>
            <person name="Zhao G."/>
            <person name="Shen L."/>
        </authorList>
    </citation>
    <scope>NUCLEOTIDE SEQUENCE [LARGE SCALE GENOMIC DNA]</scope>
    <source>
        <strain evidence="2 3">CCTCC AB 2014275</strain>
    </source>
</reference>
<organism evidence="2 3">
    <name type="scientific">Luteolibacter arcticus</name>
    <dbReference type="NCBI Taxonomy" id="1581411"/>
    <lineage>
        <taxon>Bacteria</taxon>
        <taxon>Pseudomonadati</taxon>
        <taxon>Verrucomicrobiota</taxon>
        <taxon>Verrucomicrobiia</taxon>
        <taxon>Verrucomicrobiales</taxon>
        <taxon>Verrucomicrobiaceae</taxon>
        <taxon>Luteolibacter</taxon>
    </lineage>
</organism>
<keyword evidence="3" id="KW-1185">Reference proteome</keyword>
<dbReference type="Pfam" id="PF13555">
    <property type="entry name" value="AAA_29"/>
    <property type="match status" value="1"/>
</dbReference>
<protein>
    <submittedName>
        <fullName evidence="2">AAA family ATPase</fullName>
    </submittedName>
</protein>
<comment type="caution">
    <text evidence="2">The sequence shown here is derived from an EMBL/GenBank/DDBJ whole genome shotgun (WGS) entry which is preliminary data.</text>
</comment>
<evidence type="ECO:0000313" key="3">
    <source>
        <dbReference type="Proteomes" id="UP001320876"/>
    </source>
</evidence>
<name>A0ABT3GH89_9BACT</name>
<accession>A0ABT3GH89</accession>
<feature type="coiled-coil region" evidence="1">
    <location>
        <begin position="435"/>
        <end position="462"/>
    </location>
</feature>
<dbReference type="Pfam" id="PF13558">
    <property type="entry name" value="SbcC_Walker_B"/>
    <property type="match status" value="1"/>
</dbReference>
<dbReference type="Proteomes" id="UP001320876">
    <property type="component" value="Unassembled WGS sequence"/>
</dbReference>
<dbReference type="RefSeq" id="WP_264486906.1">
    <property type="nucleotide sequence ID" value="NZ_JAPDDT010000003.1"/>
</dbReference>
<dbReference type="Gene3D" id="3.40.50.300">
    <property type="entry name" value="P-loop containing nucleotide triphosphate hydrolases"/>
    <property type="match status" value="1"/>
</dbReference>
<proteinExistence type="predicted"/>
<dbReference type="SUPFAM" id="SSF52540">
    <property type="entry name" value="P-loop containing nucleoside triphosphate hydrolases"/>
    <property type="match status" value="1"/>
</dbReference>
<dbReference type="EMBL" id="JAPDDT010000003">
    <property type="protein sequence ID" value="MCW1922798.1"/>
    <property type="molecule type" value="Genomic_DNA"/>
</dbReference>
<dbReference type="PANTHER" id="PTHR32182">
    <property type="entry name" value="DNA REPLICATION AND REPAIR PROTEIN RECF"/>
    <property type="match status" value="1"/>
</dbReference>
<feature type="coiled-coil region" evidence="1">
    <location>
        <begin position="287"/>
        <end position="365"/>
    </location>
</feature>
<feature type="coiled-coil region" evidence="1">
    <location>
        <begin position="828"/>
        <end position="893"/>
    </location>
</feature>
<gene>
    <name evidence="2" type="ORF">OKA05_09570</name>
</gene>
<dbReference type="PANTHER" id="PTHR32182:SF0">
    <property type="entry name" value="DNA REPLICATION AND REPAIR PROTEIN RECF"/>
    <property type="match status" value="1"/>
</dbReference>
<evidence type="ECO:0000256" key="1">
    <source>
        <dbReference type="SAM" id="Coils"/>
    </source>
</evidence>
<evidence type="ECO:0000313" key="2">
    <source>
        <dbReference type="EMBL" id="MCW1922798.1"/>
    </source>
</evidence>
<dbReference type="InterPro" id="IPR027417">
    <property type="entry name" value="P-loop_NTPase"/>
</dbReference>
<keyword evidence="1" id="KW-0175">Coiled coil</keyword>